<evidence type="ECO:0000313" key="1">
    <source>
        <dbReference type="EMBL" id="KIG12410.1"/>
    </source>
</evidence>
<dbReference type="AlphaFoldDB" id="A0A0C2CRY4"/>
<dbReference type="EMBL" id="JMCC02000133">
    <property type="protein sequence ID" value="KIG12410.1"/>
    <property type="molecule type" value="Genomic_DNA"/>
</dbReference>
<accession>A0A0C2CRY4</accession>
<organism evidence="1 2">
    <name type="scientific">Enhygromyxa salina</name>
    <dbReference type="NCBI Taxonomy" id="215803"/>
    <lineage>
        <taxon>Bacteria</taxon>
        <taxon>Pseudomonadati</taxon>
        <taxon>Myxococcota</taxon>
        <taxon>Polyangia</taxon>
        <taxon>Nannocystales</taxon>
        <taxon>Nannocystaceae</taxon>
        <taxon>Enhygromyxa</taxon>
    </lineage>
</organism>
<dbReference type="Proteomes" id="UP000031599">
    <property type="component" value="Unassembled WGS sequence"/>
</dbReference>
<sequence>MLGHLVSLADFEVEAWFAVARDLRKGLSGGGNRERRRDPAFRRAVSWHASTASLLECIAVPGGPLRLTIDYCFAVLAYFDTAIVNPQASVAANQAACDLLILEVFGMLAQFSLTDDSPDDSTPRTLEQGDTNRRKRIQRARLKVITQLQPTFDDFAWVDQIYPVLLRTHRDGMNLSSLESQTKSHEIDDTPIVDTRHNHMFVHMPR</sequence>
<gene>
    <name evidence="1" type="ORF">DB30_01532</name>
</gene>
<evidence type="ECO:0000313" key="2">
    <source>
        <dbReference type="Proteomes" id="UP000031599"/>
    </source>
</evidence>
<proteinExistence type="predicted"/>
<comment type="caution">
    <text evidence="1">The sequence shown here is derived from an EMBL/GenBank/DDBJ whole genome shotgun (WGS) entry which is preliminary data.</text>
</comment>
<name>A0A0C2CRY4_9BACT</name>
<reference evidence="1 2" key="1">
    <citation type="submission" date="2014-12" db="EMBL/GenBank/DDBJ databases">
        <title>Genome assembly of Enhygromyxa salina DSM 15201.</title>
        <authorList>
            <person name="Sharma G."/>
            <person name="Subramanian S."/>
        </authorList>
    </citation>
    <scope>NUCLEOTIDE SEQUENCE [LARGE SCALE GENOMIC DNA]</scope>
    <source>
        <strain evidence="1 2">DSM 15201</strain>
    </source>
</reference>
<protein>
    <submittedName>
        <fullName evidence="1">Uncharacterized protein</fullName>
    </submittedName>
</protein>